<evidence type="ECO:0000313" key="2">
    <source>
        <dbReference type="Proteomes" id="UP001057402"/>
    </source>
</evidence>
<dbReference type="Proteomes" id="UP001057402">
    <property type="component" value="Chromosome 3"/>
</dbReference>
<dbReference type="EMBL" id="CM042882">
    <property type="protein sequence ID" value="KAI4383695.1"/>
    <property type="molecule type" value="Genomic_DNA"/>
</dbReference>
<gene>
    <name evidence="1" type="ORF">MLD38_009501</name>
</gene>
<reference evidence="2" key="1">
    <citation type="journal article" date="2023" name="Front. Plant Sci.">
        <title>Chromosomal-level genome assembly of Melastoma candidum provides insights into trichome evolution.</title>
        <authorList>
            <person name="Zhong Y."/>
            <person name="Wu W."/>
            <person name="Sun C."/>
            <person name="Zou P."/>
            <person name="Liu Y."/>
            <person name="Dai S."/>
            <person name="Zhou R."/>
        </authorList>
    </citation>
    <scope>NUCLEOTIDE SEQUENCE [LARGE SCALE GENOMIC DNA]</scope>
</reference>
<name>A0ACB9RXQ9_9MYRT</name>
<organism evidence="1 2">
    <name type="scientific">Melastoma candidum</name>
    <dbReference type="NCBI Taxonomy" id="119954"/>
    <lineage>
        <taxon>Eukaryota</taxon>
        <taxon>Viridiplantae</taxon>
        <taxon>Streptophyta</taxon>
        <taxon>Embryophyta</taxon>
        <taxon>Tracheophyta</taxon>
        <taxon>Spermatophyta</taxon>
        <taxon>Magnoliopsida</taxon>
        <taxon>eudicotyledons</taxon>
        <taxon>Gunneridae</taxon>
        <taxon>Pentapetalae</taxon>
        <taxon>rosids</taxon>
        <taxon>malvids</taxon>
        <taxon>Myrtales</taxon>
        <taxon>Melastomataceae</taxon>
        <taxon>Melastomatoideae</taxon>
        <taxon>Melastomateae</taxon>
        <taxon>Melastoma</taxon>
    </lineage>
</organism>
<proteinExistence type="predicted"/>
<keyword evidence="2" id="KW-1185">Reference proteome</keyword>
<evidence type="ECO:0000313" key="1">
    <source>
        <dbReference type="EMBL" id="KAI4383695.1"/>
    </source>
</evidence>
<accession>A0ACB9RXQ9</accession>
<comment type="caution">
    <text evidence="1">The sequence shown here is derived from an EMBL/GenBank/DDBJ whole genome shotgun (WGS) entry which is preliminary data.</text>
</comment>
<sequence length="251" mass="27702">MATADATAARAARRGGDTSFTISVVRFLTAAPGFSRGHQHSSGDEDEDNDDEDVVDEKGTNADSGTENENDSSKCSIPEAEEEKSIDKLIEDEIRELGAKSKRRFATLDSGCSGVIFIQMQRQTGDPGPKEIVQHIMTSAASKRKHTSRFILRILPVELACYASEEEISKAIKPLVSTFLTETEPPSMYVIKNLHILDFCLNYGGPNKVGLNNPDKSVMVRIVKTTCLIEVVEKYKELAKYNLRQLTSQKT</sequence>
<protein>
    <submittedName>
        <fullName evidence="1">Uncharacterized protein</fullName>
    </submittedName>
</protein>